<sequence>MADNNGDTERKPLTHAGFDNPEVLNAVSPHPTFGYFHGPIPNLNLLQGIPSENAATNAISYVDPTHSVICDVVGENGEMCGKIYPRPSALRKHLRKKHPGSGVGSFVLNTPRVSLKKRYVYSIASCADSWDLLAPSCLVMPPVLGEISPLQIHTAECALKKRVLLGGCRNAVYLNEPRRGYGLITEYCDALEWIA</sequence>
<keyword evidence="5" id="KW-1185">Reference proteome</keyword>
<feature type="region of interest" description="Disordered" evidence="2">
    <location>
        <begin position="1"/>
        <end position="21"/>
    </location>
</feature>
<reference evidence="4" key="1">
    <citation type="submission" date="2022-12" db="EMBL/GenBank/DDBJ databases">
        <authorList>
            <person name="Petersen C."/>
        </authorList>
    </citation>
    <scope>NUCLEOTIDE SEQUENCE</scope>
    <source>
        <strain evidence="4">IBT 29677</strain>
    </source>
</reference>
<dbReference type="GO" id="GO:0008270">
    <property type="term" value="F:zinc ion binding"/>
    <property type="evidence" value="ECO:0007669"/>
    <property type="project" value="UniProtKB-KW"/>
</dbReference>
<evidence type="ECO:0000259" key="3">
    <source>
        <dbReference type="PROSITE" id="PS50157"/>
    </source>
</evidence>
<evidence type="ECO:0000256" key="2">
    <source>
        <dbReference type="SAM" id="MobiDB-lite"/>
    </source>
</evidence>
<evidence type="ECO:0000313" key="4">
    <source>
        <dbReference type="EMBL" id="KAJ5396599.1"/>
    </source>
</evidence>
<organism evidence="4 5">
    <name type="scientific">Penicillium cosmopolitanum</name>
    <dbReference type="NCBI Taxonomy" id="1131564"/>
    <lineage>
        <taxon>Eukaryota</taxon>
        <taxon>Fungi</taxon>
        <taxon>Dikarya</taxon>
        <taxon>Ascomycota</taxon>
        <taxon>Pezizomycotina</taxon>
        <taxon>Eurotiomycetes</taxon>
        <taxon>Eurotiomycetidae</taxon>
        <taxon>Eurotiales</taxon>
        <taxon>Aspergillaceae</taxon>
        <taxon>Penicillium</taxon>
    </lineage>
</organism>
<gene>
    <name evidence="4" type="ORF">N7509_004712</name>
</gene>
<dbReference type="PROSITE" id="PS50157">
    <property type="entry name" value="ZINC_FINGER_C2H2_2"/>
    <property type="match status" value="1"/>
</dbReference>
<dbReference type="RefSeq" id="XP_056488651.1">
    <property type="nucleotide sequence ID" value="XM_056629349.1"/>
</dbReference>
<comment type="caution">
    <text evidence="4">The sequence shown here is derived from an EMBL/GenBank/DDBJ whole genome shotgun (WGS) entry which is preliminary data.</text>
</comment>
<proteinExistence type="predicted"/>
<name>A0A9W9W0U5_9EURO</name>
<accession>A0A9W9W0U5</accession>
<evidence type="ECO:0000313" key="5">
    <source>
        <dbReference type="Proteomes" id="UP001147747"/>
    </source>
</evidence>
<protein>
    <recommendedName>
        <fullName evidence="3">C2H2-type domain-containing protein</fullName>
    </recommendedName>
</protein>
<keyword evidence="1" id="KW-0479">Metal-binding</keyword>
<reference evidence="4" key="2">
    <citation type="journal article" date="2023" name="IMA Fungus">
        <title>Comparative genomic study of the Penicillium genus elucidates a diverse pangenome and 15 lateral gene transfer events.</title>
        <authorList>
            <person name="Petersen C."/>
            <person name="Sorensen T."/>
            <person name="Nielsen M.R."/>
            <person name="Sondergaard T.E."/>
            <person name="Sorensen J.L."/>
            <person name="Fitzpatrick D.A."/>
            <person name="Frisvad J.C."/>
            <person name="Nielsen K.L."/>
        </authorList>
    </citation>
    <scope>NUCLEOTIDE SEQUENCE</scope>
    <source>
        <strain evidence="4">IBT 29677</strain>
    </source>
</reference>
<keyword evidence="1" id="KW-0863">Zinc-finger</keyword>
<dbReference type="GeneID" id="81368329"/>
<dbReference type="EMBL" id="JAPZBU010000006">
    <property type="protein sequence ID" value="KAJ5396599.1"/>
    <property type="molecule type" value="Genomic_DNA"/>
</dbReference>
<keyword evidence="1" id="KW-0862">Zinc</keyword>
<dbReference type="AlphaFoldDB" id="A0A9W9W0U5"/>
<feature type="domain" description="C2H2-type" evidence="3">
    <location>
        <begin position="68"/>
        <end position="103"/>
    </location>
</feature>
<dbReference type="InterPro" id="IPR013087">
    <property type="entry name" value="Znf_C2H2_type"/>
</dbReference>
<dbReference type="Proteomes" id="UP001147747">
    <property type="component" value="Unassembled WGS sequence"/>
</dbReference>
<dbReference type="OrthoDB" id="5233426at2759"/>
<evidence type="ECO:0000256" key="1">
    <source>
        <dbReference type="PROSITE-ProRule" id="PRU00042"/>
    </source>
</evidence>